<accession>A0A915JNF6</accession>
<sequence>MQHMHSQSEPKIKISGKHQAKVGEFQQITTEAEKVYGSSLHFKIGPEKHCSYEAAECKCKMEIDHTMMNGQKFQMTTFVTTTL</sequence>
<proteinExistence type="predicted"/>
<dbReference type="AlphaFoldDB" id="A0A915JNF6"/>
<dbReference type="Proteomes" id="UP000887565">
    <property type="component" value="Unplaced"/>
</dbReference>
<protein>
    <submittedName>
        <fullName evidence="2">Uncharacterized protein</fullName>
    </submittedName>
</protein>
<evidence type="ECO:0000313" key="2">
    <source>
        <dbReference type="WBParaSite" id="nRc.2.0.1.t27735-RA"/>
    </source>
</evidence>
<evidence type="ECO:0000313" key="1">
    <source>
        <dbReference type="Proteomes" id="UP000887565"/>
    </source>
</evidence>
<organism evidence="1 2">
    <name type="scientific">Romanomermis culicivorax</name>
    <name type="common">Nematode worm</name>
    <dbReference type="NCBI Taxonomy" id="13658"/>
    <lineage>
        <taxon>Eukaryota</taxon>
        <taxon>Metazoa</taxon>
        <taxon>Ecdysozoa</taxon>
        <taxon>Nematoda</taxon>
        <taxon>Enoplea</taxon>
        <taxon>Dorylaimia</taxon>
        <taxon>Mermithida</taxon>
        <taxon>Mermithoidea</taxon>
        <taxon>Mermithidae</taxon>
        <taxon>Romanomermis</taxon>
    </lineage>
</organism>
<keyword evidence="1" id="KW-1185">Reference proteome</keyword>
<reference evidence="2" key="1">
    <citation type="submission" date="2022-11" db="UniProtKB">
        <authorList>
            <consortium name="WormBaseParasite"/>
        </authorList>
    </citation>
    <scope>IDENTIFICATION</scope>
</reference>
<name>A0A915JNF6_ROMCU</name>
<dbReference type="WBParaSite" id="nRc.2.0.1.t27735-RA">
    <property type="protein sequence ID" value="nRc.2.0.1.t27735-RA"/>
    <property type="gene ID" value="nRc.2.0.1.g27735"/>
</dbReference>